<evidence type="ECO:0000259" key="1">
    <source>
        <dbReference type="PROSITE" id="PS51819"/>
    </source>
</evidence>
<evidence type="ECO:0000313" key="2">
    <source>
        <dbReference type="EMBL" id="MPN54196.1"/>
    </source>
</evidence>
<dbReference type="Pfam" id="PF00903">
    <property type="entry name" value="Glyoxalase"/>
    <property type="match status" value="1"/>
</dbReference>
<reference evidence="2" key="1">
    <citation type="submission" date="2019-08" db="EMBL/GenBank/DDBJ databases">
        <authorList>
            <person name="Kucharzyk K."/>
            <person name="Murdoch R.W."/>
            <person name="Higgins S."/>
            <person name="Loffler F."/>
        </authorList>
    </citation>
    <scope>NUCLEOTIDE SEQUENCE</scope>
</reference>
<dbReference type="InterPro" id="IPR037523">
    <property type="entry name" value="VOC_core"/>
</dbReference>
<proteinExistence type="predicted"/>
<dbReference type="SUPFAM" id="SSF54593">
    <property type="entry name" value="Glyoxalase/Bleomycin resistance protein/Dihydroxybiphenyl dioxygenase"/>
    <property type="match status" value="1"/>
</dbReference>
<gene>
    <name evidence="2" type="ORF">SDC9_201865</name>
</gene>
<protein>
    <recommendedName>
        <fullName evidence="1">VOC domain-containing protein</fullName>
    </recommendedName>
</protein>
<dbReference type="InterPro" id="IPR004360">
    <property type="entry name" value="Glyas_Fos-R_dOase_dom"/>
</dbReference>
<name>A0A645ISU8_9ZZZZ</name>
<dbReference type="InterPro" id="IPR029068">
    <property type="entry name" value="Glyas_Bleomycin-R_OHBP_Dase"/>
</dbReference>
<dbReference type="AlphaFoldDB" id="A0A645ISU8"/>
<dbReference type="PROSITE" id="PS51819">
    <property type="entry name" value="VOC"/>
    <property type="match status" value="1"/>
</dbReference>
<accession>A0A645ISU8</accession>
<dbReference type="EMBL" id="VSSQ01122189">
    <property type="protein sequence ID" value="MPN54196.1"/>
    <property type="molecule type" value="Genomic_DNA"/>
</dbReference>
<sequence>MVNSTMNAKHLGLVLRVNDLDICRLFYRDLLELGEPVFDSTFAVVFRLADKLTLTLEKSAAEYLEHASAATSLAISVPDLEAFAAKLDAGGCPLADEPVRIGIVSYRRGTDPEGNPLLVFQSDPVAEEK</sequence>
<feature type="domain" description="VOC" evidence="1">
    <location>
        <begin position="7"/>
        <end position="122"/>
    </location>
</feature>
<comment type="caution">
    <text evidence="2">The sequence shown here is derived from an EMBL/GenBank/DDBJ whole genome shotgun (WGS) entry which is preliminary data.</text>
</comment>
<dbReference type="Gene3D" id="3.10.180.10">
    <property type="entry name" value="2,3-Dihydroxybiphenyl 1,2-Dioxygenase, domain 1"/>
    <property type="match status" value="1"/>
</dbReference>
<organism evidence="2">
    <name type="scientific">bioreactor metagenome</name>
    <dbReference type="NCBI Taxonomy" id="1076179"/>
    <lineage>
        <taxon>unclassified sequences</taxon>
        <taxon>metagenomes</taxon>
        <taxon>ecological metagenomes</taxon>
    </lineage>
</organism>